<dbReference type="EMBL" id="ACIN03000017">
    <property type="protein sequence ID" value="ESK64725.1"/>
    <property type="molecule type" value="Genomic_DNA"/>
</dbReference>
<dbReference type="InterPro" id="IPR026045">
    <property type="entry name" value="Ferric-bd"/>
</dbReference>
<dbReference type="Gene3D" id="3.40.190.10">
    <property type="entry name" value="Periplasmic binding protein-like II"/>
    <property type="match status" value="2"/>
</dbReference>
<feature type="signal peptide" evidence="2">
    <location>
        <begin position="1"/>
        <end position="19"/>
    </location>
</feature>
<dbReference type="HOGENOM" id="CLU_026974_0_2_9"/>
<name>W1Q178_ABIDE</name>
<dbReference type="OrthoDB" id="179400at2"/>
<dbReference type="SUPFAM" id="SSF53850">
    <property type="entry name" value="Periplasmic binding protein-like II"/>
    <property type="match status" value="1"/>
</dbReference>
<dbReference type="Pfam" id="PF13343">
    <property type="entry name" value="SBP_bac_6"/>
    <property type="match status" value="1"/>
</dbReference>
<dbReference type="PANTHER" id="PTHR30006">
    <property type="entry name" value="THIAMINE-BINDING PERIPLASMIC PROTEIN-RELATED"/>
    <property type="match status" value="1"/>
</dbReference>
<dbReference type="RefSeq" id="WP_023392505.1">
    <property type="nucleotide sequence ID" value="NZ_KI535342.1"/>
</dbReference>
<feature type="chain" id="PRO_5038718525" evidence="2">
    <location>
        <begin position="20"/>
        <end position="342"/>
    </location>
</feature>
<reference evidence="3" key="1">
    <citation type="submission" date="2013-06" db="EMBL/GenBank/DDBJ databases">
        <authorList>
            <person name="Weinstock G."/>
            <person name="Sodergren E."/>
            <person name="Clifton S."/>
            <person name="Fulton L."/>
            <person name="Fulton B."/>
            <person name="Courtney L."/>
            <person name="Fronick C."/>
            <person name="Harrison M."/>
            <person name="Strong C."/>
            <person name="Farmer C."/>
            <person name="Delahaunty K."/>
            <person name="Markovic C."/>
            <person name="Hall O."/>
            <person name="Minx P."/>
            <person name="Tomlinson C."/>
            <person name="Mitreva M."/>
            <person name="Nelson J."/>
            <person name="Hou S."/>
            <person name="Wollam A."/>
            <person name="Pepin K.H."/>
            <person name="Johnson M."/>
            <person name="Bhonagiri V."/>
            <person name="Nash W.E."/>
            <person name="Warren W."/>
            <person name="Chinwalla A."/>
            <person name="Mardis E.R."/>
            <person name="Wilson R.K."/>
        </authorList>
    </citation>
    <scope>NUCLEOTIDE SEQUENCE [LARGE SCALE GENOMIC DNA]</scope>
    <source>
        <strain evidence="3">ATCC 49176</strain>
    </source>
</reference>
<dbReference type="AlphaFoldDB" id="W1Q178"/>
<keyword evidence="1 2" id="KW-0732">Signal</keyword>
<organism evidence="3 4">
    <name type="scientific">Abiotrophia defectiva ATCC 49176</name>
    <dbReference type="NCBI Taxonomy" id="592010"/>
    <lineage>
        <taxon>Bacteria</taxon>
        <taxon>Bacillati</taxon>
        <taxon>Bacillota</taxon>
        <taxon>Bacilli</taxon>
        <taxon>Lactobacillales</taxon>
        <taxon>Aerococcaceae</taxon>
        <taxon>Abiotrophia</taxon>
    </lineage>
</organism>
<dbReference type="GO" id="GO:0030976">
    <property type="term" value="F:thiamine pyrophosphate binding"/>
    <property type="evidence" value="ECO:0007669"/>
    <property type="project" value="TreeGrafter"/>
</dbReference>
<sequence length="342" mass="38403">MFKKLKMLFAGLAVFSTVASVTAVQAEADKSQELVVYSNAVSSGRGDWLIEKAAEAGFKIKIVEVPGGEIADRLIGEKNNSIADVTFGLNVIEYNKLKKEDVLKPYKPAWADEVTEGLADPDGNYWPITVVPLVLMGNESQTMPKDWTDLTDPKYKDQYGIFALSGGTPKMILASILARYADKDGELGVSEEGWEVVKKYIQNAHIYTEGEDHRTAIIEGKYKYGQMWGNGLLQLEKERNVKMQFMQPEIGMPFVSEHLGIVKNSKKAELAEEFINWFGSAETQLAWSNQFGTIPANKKALEKAPDYVKEFASKTKQQDIDWEFVGQHIDQWVEKVTLEFIQ</sequence>
<evidence type="ECO:0000313" key="4">
    <source>
        <dbReference type="Proteomes" id="UP000019050"/>
    </source>
</evidence>
<dbReference type="STRING" id="592010.GCWU000182_001909"/>
<evidence type="ECO:0000256" key="1">
    <source>
        <dbReference type="ARBA" id="ARBA00022729"/>
    </source>
</evidence>
<protein>
    <submittedName>
        <fullName evidence="3">ABC transporter, solute-binding protein</fullName>
    </submittedName>
</protein>
<dbReference type="GO" id="GO:0030288">
    <property type="term" value="C:outer membrane-bounded periplasmic space"/>
    <property type="evidence" value="ECO:0007669"/>
    <property type="project" value="TreeGrafter"/>
</dbReference>
<dbReference type="eggNOG" id="COG1840">
    <property type="taxonomic scope" value="Bacteria"/>
</dbReference>
<comment type="caution">
    <text evidence="3">The sequence shown here is derived from an EMBL/GenBank/DDBJ whole genome shotgun (WGS) entry which is preliminary data.</text>
</comment>
<evidence type="ECO:0000313" key="3">
    <source>
        <dbReference type="EMBL" id="ESK64725.1"/>
    </source>
</evidence>
<gene>
    <name evidence="3" type="ORF">GCWU000182_001909</name>
</gene>
<dbReference type="Proteomes" id="UP000019050">
    <property type="component" value="Unassembled WGS sequence"/>
</dbReference>
<dbReference type="GO" id="GO:0030975">
    <property type="term" value="F:thiamine binding"/>
    <property type="evidence" value="ECO:0007669"/>
    <property type="project" value="TreeGrafter"/>
</dbReference>
<proteinExistence type="predicted"/>
<dbReference type="GO" id="GO:0015888">
    <property type="term" value="P:thiamine transport"/>
    <property type="evidence" value="ECO:0007669"/>
    <property type="project" value="TreeGrafter"/>
</dbReference>
<keyword evidence="4" id="KW-1185">Reference proteome</keyword>
<dbReference type="GeneID" id="84817100"/>
<evidence type="ECO:0000256" key="2">
    <source>
        <dbReference type="SAM" id="SignalP"/>
    </source>
</evidence>
<accession>W1Q178</accession>
<dbReference type="PANTHER" id="PTHR30006:SF2">
    <property type="entry name" value="ABC TRANSPORTER SUBSTRATE-BINDING PROTEIN"/>
    <property type="match status" value="1"/>
</dbReference>
<dbReference type="PIRSF" id="PIRSF002825">
    <property type="entry name" value="CfbpA"/>
    <property type="match status" value="1"/>
</dbReference>